<name>A0A4Z2HCP8_9TELE</name>
<accession>A0A4Z2HCP8</accession>
<sequence>MKTSVRTGPSTARTFRLSSAVKREAVSRLTLWSFSRRSSPSGKPLRLGGRMAEHCRGTPIILCGFHVTELALQG</sequence>
<evidence type="ECO:0000313" key="1">
    <source>
        <dbReference type="EMBL" id="TNN62552.1"/>
    </source>
</evidence>
<dbReference type="EMBL" id="SRLO01000291">
    <property type="protein sequence ID" value="TNN62552.1"/>
    <property type="molecule type" value="Genomic_DNA"/>
</dbReference>
<keyword evidence="2" id="KW-1185">Reference proteome</keyword>
<comment type="caution">
    <text evidence="1">The sequence shown here is derived from an EMBL/GenBank/DDBJ whole genome shotgun (WGS) entry which is preliminary data.</text>
</comment>
<proteinExistence type="predicted"/>
<reference evidence="1 2" key="1">
    <citation type="submission" date="2019-03" db="EMBL/GenBank/DDBJ databases">
        <title>First draft genome of Liparis tanakae, snailfish: a comprehensive survey of snailfish specific genes.</title>
        <authorList>
            <person name="Kim W."/>
            <person name="Song I."/>
            <person name="Jeong J.-H."/>
            <person name="Kim D."/>
            <person name="Kim S."/>
            <person name="Ryu S."/>
            <person name="Song J.Y."/>
            <person name="Lee S.K."/>
        </authorList>
    </citation>
    <scope>NUCLEOTIDE SEQUENCE [LARGE SCALE GENOMIC DNA]</scope>
    <source>
        <tissue evidence="1">Muscle</tissue>
    </source>
</reference>
<organism evidence="1 2">
    <name type="scientific">Liparis tanakae</name>
    <name type="common">Tanaka's snailfish</name>
    <dbReference type="NCBI Taxonomy" id="230148"/>
    <lineage>
        <taxon>Eukaryota</taxon>
        <taxon>Metazoa</taxon>
        <taxon>Chordata</taxon>
        <taxon>Craniata</taxon>
        <taxon>Vertebrata</taxon>
        <taxon>Euteleostomi</taxon>
        <taxon>Actinopterygii</taxon>
        <taxon>Neopterygii</taxon>
        <taxon>Teleostei</taxon>
        <taxon>Neoteleostei</taxon>
        <taxon>Acanthomorphata</taxon>
        <taxon>Eupercaria</taxon>
        <taxon>Perciformes</taxon>
        <taxon>Cottioidei</taxon>
        <taxon>Cottales</taxon>
        <taxon>Liparidae</taxon>
        <taxon>Liparis</taxon>
    </lineage>
</organism>
<gene>
    <name evidence="1" type="ORF">EYF80_027255</name>
</gene>
<dbReference type="Proteomes" id="UP000314294">
    <property type="component" value="Unassembled WGS sequence"/>
</dbReference>
<protein>
    <submittedName>
        <fullName evidence="1">Uncharacterized protein</fullName>
    </submittedName>
</protein>
<dbReference type="AlphaFoldDB" id="A0A4Z2HCP8"/>
<evidence type="ECO:0000313" key="2">
    <source>
        <dbReference type="Proteomes" id="UP000314294"/>
    </source>
</evidence>